<dbReference type="EMBL" id="OX596104">
    <property type="protein sequence ID" value="CAN0005029.1"/>
    <property type="molecule type" value="Genomic_DNA"/>
</dbReference>
<sequence>MPSAPHSLSLAISTWGTESPHRGLCRCREQLRGALINAGRAETDPERGAGWLACSALEAQVSLFCEVSQQENHSTLHRSTNGPVSGICAECPLLFPKACPSSLCGKFLDINSSEKCWPEGF</sequence>
<protein>
    <submittedName>
        <fullName evidence="1">Uncharacterized protein</fullName>
    </submittedName>
</protein>
<evidence type="ECO:0000313" key="2">
    <source>
        <dbReference type="Proteomes" id="UP001162501"/>
    </source>
</evidence>
<proteinExistence type="predicted"/>
<gene>
    <name evidence="1" type="ORF">MRATA1EN22A_LOCUS10622</name>
</gene>
<reference evidence="1" key="2">
    <citation type="submission" date="2025-03" db="EMBL/GenBank/DDBJ databases">
        <authorList>
            <consortium name="ELIXIR-Norway"/>
            <consortium name="Elixir Norway"/>
        </authorList>
    </citation>
    <scope>NUCLEOTIDE SEQUENCE</scope>
</reference>
<name>A0AC59YV91_RANTA</name>
<dbReference type="Proteomes" id="UP001162501">
    <property type="component" value="Chromosome 20"/>
</dbReference>
<organism evidence="1 2">
    <name type="scientific">Rangifer tarandus platyrhynchus</name>
    <name type="common">Svalbard reindeer</name>
    <dbReference type="NCBI Taxonomy" id="3082113"/>
    <lineage>
        <taxon>Eukaryota</taxon>
        <taxon>Metazoa</taxon>
        <taxon>Chordata</taxon>
        <taxon>Craniata</taxon>
        <taxon>Vertebrata</taxon>
        <taxon>Euteleostomi</taxon>
        <taxon>Mammalia</taxon>
        <taxon>Eutheria</taxon>
        <taxon>Laurasiatheria</taxon>
        <taxon>Artiodactyla</taxon>
        <taxon>Ruminantia</taxon>
        <taxon>Pecora</taxon>
        <taxon>Cervidae</taxon>
        <taxon>Odocoileinae</taxon>
        <taxon>Rangifer</taxon>
    </lineage>
</organism>
<evidence type="ECO:0000313" key="1">
    <source>
        <dbReference type="EMBL" id="CAN0005029.1"/>
    </source>
</evidence>
<accession>A0AC59YV91</accession>
<reference evidence="1" key="1">
    <citation type="submission" date="2023-05" db="EMBL/GenBank/DDBJ databases">
        <authorList>
            <consortium name="ELIXIR-Norway"/>
        </authorList>
    </citation>
    <scope>NUCLEOTIDE SEQUENCE</scope>
</reference>